<feature type="transmembrane region" description="Helical" evidence="7">
    <location>
        <begin position="328"/>
        <end position="349"/>
    </location>
</feature>
<comment type="similarity">
    <text evidence="6">Belongs to the ABC-4 integral membrane protein family.</text>
</comment>
<feature type="transmembrane region" description="Helical" evidence="7">
    <location>
        <begin position="369"/>
        <end position="390"/>
    </location>
</feature>
<keyword evidence="2" id="KW-1003">Cell membrane</keyword>
<dbReference type="PANTHER" id="PTHR30572:SF4">
    <property type="entry name" value="ABC TRANSPORTER PERMEASE YTRF"/>
    <property type="match status" value="1"/>
</dbReference>
<evidence type="ECO:0000313" key="10">
    <source>
        <dbReference type="EMBL" id="MEW9572162.1"/>
    </source>
</evidence>
<feature type="domain" description="ABC3 transporter permease C-terminal" evidence="8">
    <location>
        <begin position="698"/>
        <end position="813"/>
    </location>
</feature>
<keyword evidence="11" id="KW-1185">Reference proteome</keyword>
<comment type="subcellular location">
    <subcellularLocation>
        <location evidence="1">Cell membrane</location>
        <topology evidence="1">Multi-pass membrane protein</topology>
    </subcellularLocation>
</comment>
<feature type="domain" description="ABC3 transporter permease C-terminal" evidence="8">
    <location>
        <begin position="280"/>
        <end position="390"/>
    </location>
</feature>
<dbReference type="PANTHER" id="PTHR30572">
    <property type="entry name" value="MEMBRANE COMPONENT OF TRANSPORTER-RELATED"/>
    <property type="match status" value="1"/>
</dbReference>
<evidence type="ECO:0000256" key="7">
    <source>
        <dbReference type="SAM" id="Phobius"/>
    </source>
</evidence>
<reference evidence="10 11" key="1">
    <citation type="submission" date="2024-06" db="EMBL/GenBank/DDBJ databases">
        <authorList>
            <person name="Woo H."/>
        </authorList>
    </citation>
    <scope>NUCLEOTIDE SEQUENCE [LARGE SCALE GENOMIC DNA]</scope>
    <source>
        <strain evidence="10 11">Si-c</strain>
    </source>
</reference>
<evidence type="ECO:0000256" key="2">
    <source>
        <dbReference type="ARBA" id="ARBA00022475"/>
    </source>
</evidence>
<sequence>MTIWFEEIWRTWRAGLRKPGFVLLATAVLALGVGASTTVLTLIDRVLLEPLPYPQPSRLVQLGMEKFGVAYWISPQEYQHAQSLQGVQSMGLLTRFPASLNIAGGGEPELVPALYADRGLLPTLGVRLSLGRNFTVQEDQPNGPKAVILSHGFWMRRYGGDPGAVGRTMSIEGVSYAIVGVLPEHVGLHQGDLLLPAALPANSTDDGPNYRAVARLAPGVHAASVGSELQVRMHAMLVDSGALSGPDSAYWSRQRFRADALGTALQVQTRPVLTMFLASALLVLLLAMVNLANLMLLRMLARSHDAAVRDALGASWQRRAVPIAAEGLLVGLGGSVLGAVLAVAALVAGRGLIPPDWLDGRPLSIDASIVLTALGLGLAGTVLAVSLGLWRGLARTASMEELREGGRSGMAQRGSLLGRMLVAAQVAIAACLLCMAGLFLHALYDAAHAPLGFDSQGVLTFDLAPVRTNYPDAASVQELDRRLLERFRAQPGVAQATVGTGLPAGDYSQNFYLGNIRAPGEEPLANSPQFRGVGPGYFATFGIGMREGRGFLVTDGKGAERVAVINQVLAERMYGGHALGKNIEFSSPAPGDGGRPFVARIVGVIGTISPFGPLGSKDGILYVPLSQVPDGLLDVYRSGNPLRFALRVNGDPDSYRGTLAAAVAQVAPNQPVANVRSMQRIVRDTTDDTRMNLLLVGVFATLALVLAGVGMYAVMAVSVASREREFGVRLALGASPSRLAGIVLRGGLLQIAVGLAAGFALALLLSGMLGAVLMQIQRTVFDLPVVLAVCAVLAAAGLLACLLPAMRAARVPPMRALRGE</sequence>
<feature type="transmembrane region" description="Helical" evidence="7">
    <location>
        <begin position="272"/>
        <end position="292"/>
    </location>
</feature>
<evidence type="ECO:0000256" key="6">
    <source>
        <dbReference type="ARBA" id="ARBA00038076"/>
    </source>
</evidence>
<dbReference type="RefSeq" id="WP_367854218.1">
    <property type="nucleotide sequence ID" value="NZ_JBFOHK010000002.1"/>
</dbReference>
<dbReference type="Proteomes" id="UP001556220">
    <property type="component" value="Unassembled WGS sequence"/>
</dbReference>
<dbReference type="Pfam" id="PF12704">
    <property type="entry name" value="MacB_PCD"/>
    <property type="match status" value="2"/>
</dbReference>
<feature type="transmembrane region" description="Helical" evidence="7">
    <location>
        <begin position="21"/>
        <end position="43"/>
    </location>
</feature>
<name>A0ABV3QFU3_9GAMM</name>
<evidence type="ECO:0000256" key="4">
    <source>
        <dbReference type="ARBA" id="ARBA00022989"/>
    </source>
</evidence>
<dbReference type="InterPro" id="IPR025857">
    <property type="entry name" value="MacB_PCD"/>
</dbReference>
<evidence type="ECO:0000256" key="1">
    <source>
        <dbReference type="ARBA" id="ARBA00004651"/>
    </source>
</evidence>
<feature type="transmembrane region" description="Helical" evidence="7">
    <location>
        <begin position="742"/>
        <end position="765"/>
    </location>
</feature>
<evidence type="ECO:0000256" key="3">
    <source>
        <dbReference type="ARBA" id="ARBA00022692"/>
    </source>
</evidence>
<dbReference type="InterPro" id="IPR050250">
    <property type="entry name" value="Macrolide_Exporter_MacB"/>
</dbReference>
<evidence type="ECO:0000256" key="5">
    <source>
        <dbReference type="ARBA" id="ARBA00023136"/>
    </source>
</evidence>
<dbReference type="InterPro" id="IPR003838">
    <property type="entry name" value="ABC3_permease_C"/>
</dbReference>
<keyword evidence="4 7" id="KW-1133">Transmembrane helix</keyword>
<gene>
    <name evidence="10" type="ORF">ABQJ54_10385</name>
</gene>
<evidence type="ECO:0000259" key="8">
    <source>
        <dbReference type="Pfam" id="PF02687"/>
    </source>
</evidence>
<accession>A0ABV3QFU3</accession>
<evidence type="ECO:0000313" key="11">
    <source>
        <dbReference type="Proteomes" id="UP001556220"/>
    </source>
</evidence>
<comment type="caution">
    <text evidence="10">The sequence shown here is derived from an EMBL/GenBank/DDBJ whole genome shotgun (WGS) entry which is preliminary data.</text>
</comment>
<feature type="transmembrane region" description="Helical" evidence="7">
    <location>
        <begin position="693"/>
        <end position="721"/>
    </location>
</feature>
<evidence type="ECO:0000259" key="9">
    <source>
        <dbReference type="Pfam" id="PF12704"/>
    </source>
</evidence>
<organism evidence="10 11">
    <name type="scientific">Rhodanobacter lycopersici</name>
    <dbReference type="NCBI Taxonomy" id="3162487"/>
    <lineage>
        <taxon>Bacteria</taxon>
        <taxon>Pseudomonadati</taxon>
        <taxon>Pseudomonadota</taxon>
        <taxon>Gammaproteobacteria</taxon>
        <taxon>Lysobacterales</taxon>
        <taxon>Rhodanobacteraceae</taxon>
        <taxon>Rhodanobacter</taxon>
    </lineage>
</organism>
<keyword evidence="3 7" id="KW-0812">Transmembrane</keyword>
<dbReference type="EMBL" id="JBFOHK010000002">
    <property type="protein sequence ID" value="MEW9572162.1"/>
    <property type="molecule type" value="Genomic_DNA"/>
</dbReference>
<protein>
    <submittedName>
        <fullName evidence="10">ABC transporter permease</fullName>
    </submittedName>
</protein>
<feature type="transmembrane region" description="Helical" evidence="7">
    <location>
        <begin position="785"/>
        <end position="805"/>
    </location>
</feature>
<feature type="transmembrane region" description="Helical" evidence="7">
    <location>
        <begin position="420"/>
        <end position="444"/>
    </location>
</feature>
<feature type="domain" description="MacB-like periplasmic core" evidence="9">
    <location>
        <begin position="23"/>
        <end position="230"/>
    </location>
</feature>
<proteinExistence type="inferred from homology"/>
<dbReference type="Pfam" id="PF02687">
    <property type="entry name" value="FtsX"/>
    <property type="match status" value="2"/>
</dbReference>
<feature type="domain" description="MacB-like periplasmic core" evidence="9">
    <location>
        <begin position="475"/>
        <end position="630"/>
    </location>
</feature>
<keyword evidence="5 7" id="KW-0472">Membrane</keyword>